<dbReference type="InterPro" id="IPR041413">
    <property type="entry name" value="MLTR_LBD"/>
</dbReference>
<dbReference type="InterPro" id="IPR001387">
    <property type="entry name" value="Cro/C1-type_HTH"/>
</dbReference>
<gene>
    <name evidence="2" type="ORF">IDM40_27430</name>
</gene>
<keyword evidence="3" id="KW-1185">Reference proteome</keyword>
<evidence type="ECO:0000313" key="2">
    <source>
        <dbReference type="EMBL" id="MBE3002399.1"/>
    </source>
</evidence>
<evidence type="ECO:0000313" key="3">
    <source>
        <dbReference type="Proteomes" id="UP000806528"/>
    </source>
</evidence>
<evidence type="ECO:0000259" key="1">
    <source>
        <dbReference type="PROSITE" id="PS50943"/>
    </source>
</evidence>
<proteinExistence type="predicted"/>
<dbReference type="Pfam" id="PF13560">
    <property type="entry name" value="HTH_31"/>
    <property type="match status" value="1"/>
</dbReference>
<dbReference type="PROSITE" id="PS50943">
    <property type="entry name" value="HTH_CROC1"/>
    <property type="match status" value="1"/>
</dbReference>
<dbReference type="Gene3D" id="3.30.450.180">
    <property type="match status" value="1"/>
</dbReference>
<comment type="caution">
    <text evidence="2">The sequence shown here is derived from an EMBL/GenBank/DDBJ whole genome shotgun (WGS) entry which is preliminary data.</text>
</comment>
<protein>
    <submittedName>
        <fullName evidence="2">Helix-turn-helix domain-containing protein</fullName>
    </submittedName>
</protein>
<dbReference type="Gene3D" id="1.10.260.40">
    <property type="entry name" value="lambda repressor-like DNA-binding domains"/>
    <property type="match status" value="1"/>
</dbReference>
<dbReference type="SMART" id="SM00530">
    <property type="entry name" value="HTH_XRE"/>
    <property type="match status" value="1"/>
</dbReference>
<name>A0ABR9PEX2_9ACTN</name>
<organism evidence="2 3">
    <name type="scientific">Nocardiopsis coralli</name>
    <dbReference type="NCBI Taxonomy" id="2772213"/>
    <lineage>
        <taxon>Bacteria</taxon>
        <taxon>Bacillati</taxon>
        <taxon>Actinomycetota</taxon>
        <taxon>Actinomycetes</taxon>
        <taxon>Streptosporangiales</taxon>
        <taxon>Nocardiopsidaceae</taxon>
        <taxon>Nocardiopsis</taxon>
    </lineage>
</organism>
<dbReference type="PANTHER" id="PTHR35010:SF2">
    <property type="entry name" value="BLL4672 PROTEIN"/>
    <property type="match status" value="1"/>
</dbReference>
<dbReference type="RefSeq" id="WP_193124985.1">
    <property type="nucleotide sequence ID" value="NZ_JADBGI010000045.1"/>
</dbReference>
<reference evidence="2 3" key="1">
    <citation type="submission" date="2020-09" db="EMBL/GenBank/DDBJ databases">
        <title>Diversity and distribution of actinomycetes associated with coral in the coast of Hainan.</title>
        <authorList>
            <person name="Li F."/>
        </authorList>
    </citation>
    <scope>NUCLEOTIDE SEQUENCE [LARGE SCALE GENOMIC DNA]</scope>
    <source>
        <strain evidence="2 3">HNM0947</strain>
    </source>
</reference>
<dbReference type="SUPFAM" id="SSF47413">
    <property type="entry name" value="lambda repressor-like DNA-binding domains"/>
    <property type="match status" value="1"/>
</dbReference>
<dbReference type="CDD" id="cd00093">
    <property type="entry name" value="HTH_XRE"/>
    <property type="match status" value="1"/>
</dbReference>
<dbReference type="EMBL" id="JADBGI010000045">
    <property type="protein sequence ID" value="MBE3002399.1"/>
    <property type="molecule type" value="Genomic_DNA"/>
</dbReference>
<dbReference type="Proteomes" id="UP000806528">
    <property type="component" value="Unassembled WGS sequence"/>
</dbReference>
<dbReference type="PANTHER" id="PTHR35010">
    <property type="entry name" value="BLL4672 PROTEIN-RELATED"/>
    <property type="match status" value="1"/>
</dbReference>
<sequence>MSVSPQLKALGDFFRVRRSELSPGDVPANVVGTSTRRRVAGLRREEVAQLAAVSADYYTRVEQGRIAPSDQVFATLCRTFALSAEQRAYAEELLNHARGYVMTVPGRYVMTVPGREAAHDRLQLLLDQLTDLPAIVLGPRMDVLAWNPPAAALITDFARLPAADRNYVSLTFTVPEVRELYEDWASVARSCVGILRREAAQNPDDPELAALVGRLSIADDDFRRWWAEHRVADQDFGAKVLHHPTAGRMRLNWDSFTYAGASRQQLILWSADAGTPDAEALATLVPQPAQSAR</sequence>
<feature type="domain" description="HTH cro/C1-type" evidence="1">
    <location>
        <begin position="37"/>
        <end position="87"/>
    </location>
</feature>
<accession>A0ABR9PEX2</accession>
<dbReference type="InterPro" id="IPR010982">
    <property type="entry name" value="Lambda_DNA-bd_dom_sf"/>
</dbReference>
<dbReference type="Pfam" id="PF17765">
    <property type="entry name" value="MLTR_LBD"/>
    <property type="match status" value="1"/>
</dbReference>